<reference evidence="1 2" key="1">
    <citation type="journal article" date="2021" name="BMC Genomics">
        <title>Genome-resolved metagenome and metatranscriptome analyses of thermophilic composting reveal key bacterial players and their metabolic interactions.</title>
        <authorList>
            <person name="Braga L.P.P."/>
            <person name="Pereira R.V."/>
            <person name="Martins L.F."/>
            <person name="Moura L.M.S."/>
            <person name="Sanchez F.B."/>
            <person name="Patane J.S.L."/>
            <person name="da Silva A.M."/>
            <person name="Setubal J.C."/>
        </authorList>
    </citation>
    <scope>NUCLEOTIDE SEQUENCE [LARGE SCALE GENOMIC DNA]</scope>
    <source>
        <strain evidence="1">ZC4RG45</strain>
    </source>
</reference>
<evidence type="ECO:0000313" key="2">
    <source>
        <dbReference type="Proteomes" id="UP000249324"/>
    </source>
</evidence>
<proteinExistence type="predicted"/>
<dbReference type="Proteomes" id="UP000249324">
    <property type="component" value="Unassembled WGS sequence"/>
</dbReference>
<name>A0ABD6FHL0_9PSEU</name>
<protein>
    <submittedName>
        <fullName evidence="1">Uncharacterized protein</fullName>
    </submittedName>
</protein>
<dbReference type="AlphaFoldDB" id="A0ABD6FHL0"/>
<dbReference type="EMBL" id="QGUI02000127">
    <property type="protein sequence ID" value="MFO7192761.1"/>
    <property type="molecule type" value="Genomic_DNA"/>
</dbReference>
<comment type="caution">
    <text evidence="1">The sequence shown here is derived from an EMBL/GenBank/DDBJ whole genome shotgun (WGS) entry which is preliminary data.</text>
</comment>
<sequence length="125" mass="13638">MHVTEFNPEVMRSVAKALRQIAGEDSDFTQLRSGDGFGGGVGTFDMGQQLLRIVNDRRIGMLVTKIDFGESIGELADGLEKLAEAMRTLDEDNAESVRALEGLLGELRKHVNDDDIESPEGSQTT</sequence>
<organism evidence="1 2">
    <name type="scientific">Thermocrispum agreste</name>
    <dbReference type="NCBI Taxonomy" id="37925"/>
    <lineage>
        <taxon>Bacteria</taxon>
        <taxon>Bacillati</taxon>
        <taxon>Actinomycetota</taxon>
        <taxon>Actinomycetes</taxon>
        <taxon>Pseudonocardiales</taxon>
        <taxon>Pseudonocardiaceae</taxon>
        <taxon>Thermocrispum</taxon>
    </lineage>
</organism>
<accession>A0ABD6FHL0</accession>
<evidence type="ECO:0000313" key="1">
    <source>
        <dbReference type="EMBL" id="MFO7192761.1"/>
    </source>
</evidence>
<gene>
    <name evidence="1" type="ORF">DIU77_011015</name>
</gene>